<dbReference type="AlphaFoldDB" id="A0ABD3MLP5"/>
<name>A0ABD3MLP5_9STRA</name>
<dbReference type="EC" id="2.4.1.122" evidence="4"/>
<evidence type="ECO:0000256" key="4">
    <source>
        <dbReference type="ARBA" id="ARBA00012557"/>
    </source>
</evidence>
<evidence type="ECO:0000313" key="16">
    <source>
        <dbReference type="Proteomes" id="UP001530293"/>
    </source>
</evidence>
<evidence type="ECO:0000256" key="5">
    <source>
        <dbReference type="ARBA" id="ARBA00022676"/>
    </source>
</evidence>
<dbReference type="InterPro" id="IPR003378">
    <property type="entry name" value="Fringe-like_glycosylTrfase"/>
</dbReference>
<sequence>MHRRPAASASSSKVAASRERRARRGDKLNSGGGGGGIRNINGHLPLHTKQQPEKKGTGVGKWLLLGLVLLSVILINHFTTNSASSSDGGRWNLKKVSKNALKRMRNGKSIHHSHDSIAADADAAHSSPYTAEALSKNPYLGWQPPLVPTPAGSTFSWRDCFKADAKSDGTGQPAGCNENPSELGIAPAVDKDWVPDVTMIRQMMMYGKDRNGNPFPPPLSKELCEDIGVQGGKGGDSNKECLRQSMIRPTGPLNSTTVTIDPSNNYGVDPSTSKGTITVPAPRLMCSVYTMADAHANRIRAMRETWAGGCDGYLAFSTESDPRLPAISLEHEGPESYDNMWQKVRSIWRFVGTHYLEDYDWFFIGGDDLFVLPHNLKTYLASLVHKDGTDPKTNEYFVGRRFNSGIRDYFNSGGAGYTLSQATLRKFLSAMDDAEHCSAGARTSMEDVMIARCLTNLGIHFTDTRDALGRERFHPFAPGSHLYWKPPGEGEARDWYEEYNKEWGILQGKDCCAPDSVSFHYIKKASMVRHMQALLYSCDQ</sequence>
<dbReference type="FunFam" id="3.90.550.50:FF:000124">
    <property type="entry name" value="UDP-galactose:N-acetylgalactosamine-alpha-R beta 1,3-galactosyltransferase"/>
    <property type="match status" value="1"/>
</dbReference>
<dbReference type="GO" id="GO:0000166">
    <property type="term" value="F:nucleotide binding"/>
    <property type="evidence" value="ECO:0007669"/>
    <property type="project" value="UniProtKB-KW"/>
</dbReference>
<keyword evidence="6" id="KW-0808">Transferase</keyword>
<dbReference type="PANTHER" id="PTHR23033">
    <property type="entry name" value="BETA1,3-GALACTOSYLTRANSFERASE"/>
    <property type="match status" value="1"/>
</dbReference>
<evidence type="ECO:0000256" key="10">
    <source>
        <dbReference type="ARBA" id="ARBA00022989"/>
    </source>
</evidence>
<keyword evidence="9" id="KW-0735">Signal-anchor</keyword>
<comment type="pathway">
    <text evidence="2">Protein modification; protein glycosylation.</text>
</comment>
<feature type="region of interest" description="Disordered" evidence="12">
    <location>
        <begin position="1"/>
        <end position="55"/>
    </location>
</feature>
<keyword evidence="8" id="KW-0547">Nucleotide-binding</keyword>
<dbReference type="EMBL" id="JALLBG020000130">
    <property type="protein sequence ID" value="KAL3762876.1"/>
    <property type="molecule type" value="Genomic_DNA"/>
</dbReference>
<proteinExistence type="inferred from homology"/>
<dbReference type="PANTHER" id="PTHR23033:SF14">
    <property type="entry name" value="GLYCOPROTEIN-N-ACETYLGALACTOSAMINE 3-BETA-GALACTOSYLTRANSFERASE 1-RELATED"/>
    <property type="match status" value="1"/>
</dbReference>
<comment type="subcellular location">
    <subcellularLocation>
        <location evidence="1">Membrane</location>
        <topology evidence="1">Single-pass type II membrane protein</topology>
    </subcellularLocation>
</comment>
<dbReference type="GO" id="GO:0016020">
    <property type="term" value="C:membrane"/>
    <property type="evidence" value="ECO:0007669"/>
    <property type="project" value="UniProtKB-SubCell"/>
</dbReference>
<dbReference type="Gene3D" id="3.90.550.50">
    <property type="match status" value="1"/>
</dbReference>
<evidence type="ECO:0000256" key="12">
    <source>
        <dbReference type="SAM" id="MobiDB-lite"/>
    </source>
</evidence>
<protein>
    <recommendedName>
        <fullName evidence="4">N-acetylgalactosaminide beta-1,3-galactosyltransferase</fullName>
        <ecNumber evidence="4">2.4.1.122</ecNumber>
    </recommendedName>
</protein>
<evidence type="ECO:0000313" key="15">
    <source>
        <dbReference type="EMBL" id="KAL3762876.1"/>
    </source>
</evidence>
<dbReference type="Proteomes" id="UP001530293">
    <property type="component" value="Unassembled WGS sequence"/>
</dbReference>
<evidence type="ECO:0000256" key="6">
    <source>
        <dbReference type="ARBA" id="ARBA00022679"/>
    </source>
</evidence>
<evidence type="ECO:0000256" key="11">
    <source>
        <dbReference type="ARBA" id="ARBA00023136"/>
    </source>
</evidence>
<keyword evidence="7 13" id="KW-0812">Transmembrane</keyword>
<keyword evidence="11 13" id="KW-0472">Membrane</keyword>
<feature type="domain" description="Fringe-like glycosyltransferase" evidence="14">
    <location>
        <begin position="284"/>
        <end position="464"/>
    </location>
</feature>
<comment type="caution">
    <text evidence="15">The sequence shown here is derived from an EMBL/GenBank/DDBJ whole genome shotgun (WGS) entry which is preliminary data.</text>
</comment>
<evidence type="ECO:0000259" key="14">
    <source>
        <dbReference type="Pfam" id="PF02434"/>
    </source>
</evidence>
<accession>A0ABD3MLP5</accession>
<gene>
    <name evidence="15" type="ORF">ACHAWU_001023</name>
</gene>
<reference evidence="15 16" key="1">
    <citation type="submission" date="2024-10" db="EMBL/GenBank/DDBJ databases">
        <title>Updated reference genomes for cyclostephanoid diatoms.</title>
        <authorList>
            <person name="Roberts W.R."/>
            <person name="Alverson A.J."/>
        </authorList>
    </citation>
    <scope>NUCLEOTIDE SEQUENCE [LARGE SCALE GENOMIC DNA]</scope>
    <source>
        <strain evidence="15 16">AJA232-27</strain>
    </source>
</reference>
<organism evidence="15 16">
    <name type="scientific">Discostella pseudostelligera</name>
    <dbReference type="NCBI Taxonomy" id="259834"/>
    <lineage>
        <taxon>Eukaryota</taxon>
        <taxon>Sar</taxon>
        <taxon>Stramenopiles</taxon>
        <taxon>Ochrophyta</taxon>
        <taxon>Bacillariophyta</taxon>
        <taxon>Coscinodiscophyceae</taxon>
        <taxon>Thalassiosirophycidae</taxon>
        <taxon>Stephanodiscales</taxon>
        <taxon>Stephanodiscaceae</taxon>
        <taxon>Discostella</taxon>
    </lineage>
</organism>
<evidence type="ECO:0000256" key="9">
    <source>
        <dbReference type="ARBA" id="ARBA00022968"/>
    </source>
</evidence>
<evidence type="ECO:0000256" key="1">
    <source>
        <dbReference type="ARBA" id="ARBA00004606"/>
    </source>
</evidence>
<dbReference type="InterPro" id="IPR026050">
    <property type="entry name" value="C1GALT1/C1GALT1_chp1"/>
</dbReference>
<keyword evidence="16" id="KW-1185">Reference proteome</keyword>
<feature type="compositionally biased region" description="Polar residues" evidence="12">
    <location>
        <begin position="252"/>
        <end position="271"/>
    </location>
</feature>
<feature type="compositionally biased region" description="Low complexity" evidence="12">
    <location>
        <begin position="1"/>
        <end position="15"/>
    </location>
</feature>
<comment type="similarity">
    <text evidence="3">Belongs to the glycosyltransferase 31 family. Beta3-Gal-T subfamily.</text>
</comment>
<evidence type="ECO:0000256" key="2">
    <source>
        <dbReference type="ARBA" id="ARBA00004922"/>
    </source>
</evidence>
<keyword evidence="5" id="KW-0328">Glycosyltransferase</keyword>
<evidence type="ECO:0000256" key="3">
    <source>
        <dbReference type="ARBA" id="ARBA00006462"/>
    </source>
</evidence>
<evidence type="ECO:0000256" key="8">
    <source>
        <dbReference type="ARBA" id="ARBA00022741"/>
    </source>
</evidence>
<evidence type="ECO:0000256" key="7">
    <source>
        <dbReference type="ARBA" id="ARBA00022692"/>
    </source>
</evidence>
<keyword evidence="10 13" id="KW-1133">Transmembrane helix</keyword>
<feature type="transmembrane region" description="Helical" evidence="13">
    <location>
        <begin position="59"/>
        <end position="78"/>
    </location>
</feature>
<evidence type="ECO:0000256" key="13">
    <source>
        <dbReference type="SAM" id="Phobius"/>
    </source>
</evidence>
<feature type="region of interest" description="Disordered" evidence="12">
    <location>
        <begin position="247"/>
        <end position="271"/>
    </location>
</feature>
<dbReference type="GO" id="GO:0016263">
    <property type="term" value="F:glycoprotein-N-acetylgalactosamine 3-beta-galactosyltransferase activity"/>
    <property type="evidence" value="ECO:0007669"/>
    <property type="project" value="UniProtKB-EC"/>
</dbReference>
<dbReference type="Pfam" id="PF02434">
    <property type="entry name" value="Fringe"/>
    <property type="match status" value="1"/>
</dbReference>